<reference evidence="1 2" key="1">
    <citation type="journal article" date="2015" name="Genome Announc.">
        <title>Expanding the biotechnology potential of lactobacilli through comparative genomics of 213 strains and associated genera.</title>
        <authorList>
            <person name="Sun Z."/>
            <person name="Harris H.M."/>
            <person name="McCann A."/>
            <person name="Guo C."/>
            <person name="Argimon S."/>
            <person name="Zhang W."/>
            <person name="Yang X."/>
            <person name="Jeffery I.B."/>
            <person name="Cooney J.C."/>
            <person name="Kagawa T.F."/>
            <person name="Liu W."/>
            <person name="Song Y."/>
            <person name="Salvetti E."/>
            <person name="Wrobel A."/>
            <person name="Rasinkangas P."/>
            <person name="Parkhill J."/>
            <person name="Rea M.C."/>
            <person name="O'Sullivan O."/>
            <person name="Ritari J."/>
            <person name="Douillard F.P."/>
            <person name="Paul Ross R."/>
            <person name="Yang R."/>
            <person name="Briner A.E."/>
            <person name="Felis G.E."/>
            <person name="de Vos W.M."/>
            <person name="Barrangou R."/>
            <person name="Klaenhammer T.R."/>
            <person name="Caufield P.W."/>
            <person name="Cui Y."/>
            <person name="Zhang H."/>
            <person name="O'Toole P.W."/>
        </authorList>
    </citation>
    <scope>NUCLEOTIDE SEQUENCE [LARGE SCALE GENOMIC DNA]</scope>
    <source>
        <strain evidence="1 2">DSM 20003</strain>
    </source>
</reference>
<dbReference type="Proteomes" id="UP000051461">
    <property type="component" value="Unassembled WGS sequence"/>
</dbReference>
<name>A0A0R1GSD2_9LACO</name>
<sequence length="102" mass="11928">MALTVINGSSEKELKLTAHEKEFAQFIISEFKRTLDQSKDSEDRILNQTQLESELKKEGLQIGHEKMARLVRTPGFPKYQIGKYKNPLFSLQAVKKWIREQY</sequence>
<evidence type="ECO:0000313" key="2">
    <source>
        <dbReference type="Proteomes" id="UP000051461"/>
    </source>
</evidence>
<dbReference type="PATRIC" id="fig|1423726.3.peg.629"/>
<dbReference type="RefSeq" id="WP_057905041.1">
    <property type="nucleotide sequence ID" value="NZ_AZDA01000092.1"/>
</dbReference>
<organism evidence="1 2">
    <name type="scientific">Loigolactobacillus bifermentans DSM 20003</name>
    <dbReference type="NCBI Taxonomy" id="1423726"/>
    <lineage>
        <taxon>Bacteria</taxon>
        <taxon>Bacillati</taxon>
        <taxon>Bacillota</taxon>
        <taxon>Bacilli</taxon>
        <taxon>Lactobacillales</taxon>
        <taxon>Lactobacillaceae</taxon>
        <taxon>Loigolactobacillus</taxon>
    </lineage>
</organism>
<dbReference type="EMBL" id="AZDA01000092">
    <property type="protein sequence ID" value="KRK34402.1"/>
    <property type="molecule type" value="Genomic_DNA"/>
</dbReference>
<proteinExistence type="predicted"/>
<keyword evidence="2" id="KW-1185">Reference proteome</keyword>
<dbReference type="AlphaFoldDB" id="A0A0R1GSD2"/>
<evidence type="ECO:0000313" key="1">
    <source>
        <dbReference type="EMBL" id="KRK34402.1"/>
    </source>
</evidence>
<protein>
    <submittedName>
        <fullName evidence="1">Uncharacterized protein</fullName>
    </submittedName>
</protein>
<accession>A0A0R1GSD2</accession>
<gene>
    <name evidence="1" type="ORF">FC07_GL000611</name>
</gene>
<comment type="caution">
    <text evidence="1">The sequence shown here is derived from an EMBL/GenBank/DDBJ whole genome shotgun (WGS) entry which is preliminary data.</text>
</comment>
<dbReference type="STRING" id="1423726.FC07_GL000611"/>